<evidence type="ECO:0000256" key="1">
    <source>
        <dbReference type="ARBA" id="ARBA00001947"/>
    </source>
</evidence>
<evidence type="ECO:0000256" key="5">
    <source>
        <dbReference type="ARBA" id="ARBA00015587"/>
    </source>
</evidence>
<name>A0AA39ITQ9_9BILA</name>
<comment type="cofactor">
    <cofactor evidence="1">
        <name>Zn(2+)</name>
        <dbReference type="ChEBI" id="CHEBI:29105"/>
    </cofactor>
</comment>
<keyword evidence="11" id="KW-1185">Reference proteome</keyword>
<sequence>MSLAQAPVVLLHRTERFSACHRLHSRHLSDAENREIFGLCNNPNGHGHNYVWKVTLQGPVHPTTGMVYNLSNLKSEMAQVVRMVDHKNLDLDVDYFHEDGIVSTTENLTVFLHRELAKVMKRPELLLESTVDETEKNVFTFREIPAAKSL</sequence>
<dbReference type="EC" id="4.2.3.12" evidence="4"/>
<accession>A0AA39ITQ9</accession>
<dbReference type="EMBL" id="JAUCMV010000001">
    <property type="protein sequence ID" value="KAK0429357.1"/>
    <property type="molecule type" value="Genomic_DNA"/>
</dbReference>
<dbReference type="Pfam" id="PF01242">
    <property type="entry name" value="PTPS"/>
    <property type="match status" value="1"/>
</dbReference>
<keyword evidence="6" id="KW-0479">Metal-binding</keyword>
<gene>
    <name evidence="10" type="ORF">QR680_011340</name>
</gene>
<keyword evidence="9" id="KW-0456">Lyase</keyword>
<dbReference type="InterPro" id="IPR038418">
    <property type="entry name" value="6-PTP_synth/QueD_sf"/>
</dbReference>
<evidence type="ECO:0000256" key="6">
    <source>
        <dbReference type="ARBA" id="ARBA00022723"/>
    </source>
</evidence>
<dbReference type="PROSITE" id="PS00988">
    <property type="entry name" value="PTPS_2"/>
    <property type="match status" value="1"/>
</dbReference>
<evidence type="ECO:0000313" key="11">
    <source>
        <dbReference type="Proteomes" id="UP001175271"/>
    </source>
</evidence>
<protein>
    <recommendedName>
        <fullName evidence="5">6-pyruvoyl tetrahydrobiopterin synthase</fullName>
        <ecNumber evidence="4">4.2.3.12</ecNumber>
    </recommendedName>
</protein>
<dbReference type="PANTHER" id="PTHR12589:SF7">
    <property type="entry name" value="6-PYRUVOYL TETRAHYDROBIOPTERIN SYNTHASE"/>
    <property type="match status" value="1"/>
</dbReference>
<comment type="pathway">
    <text evidence="2">Cofactor biosynthesis; tetrahydrobiopterin biosynthesis; tetrahydrobiopterin from 7,8-dihydroneopterin triphosphate: step 1/3.</text>
</comment>
<reference evidence="10" key="1">
    <citation type="submission" date="2023-06" db="EMBL/GenBank/DDBJ databases">
        <title>Genomic analysis of the entomopathogenic nematode Steinernema hermaphroditum.</title>
        <authorList>
            <person name="Schwarz E.M."/>
            <person name="Heppert J.K."/>
            <person name="Baniya A."/>
            <person name="Schwartz H.T."/>
            <person name="Tan C.-H."/>
            <person name="Antoshechkin I."/>
            <person name="Sternberg P.W."/>
            <person name="Goodrich-Blair H."/>
            <person name="Dillman A.R."/>
        </authorList>
    </citation>
    <scope>NUCLEOTIDE SEQUENCE</scope>
    <source>
        <strain evidence="10">PS9179</strain>
        <tissue evidence="10">Whole animal</tissue>
    </source>
</reference>
<dbReference type="Proteomes" id="UP001175271">
    <property type="component" value="Unassembled WGS sequence"/>
</dbReference>
<keyword evidence="7" id="KW-0862">Zinc</keyword>
<comment type="similarity">
    <text evidence="3">Belongs to the PTPS family.</text>
</comment>
<evidence type="ECO:0000256" key="4">
    <source>
        <dbReference type="ARBA" id="ARBA00013100"/>
    </source>
</evidence>
<dbReference type="AlphaFoldDB" id="A0AA39ITQ9"/>
<dbReference type="FunFam" id="3.30.479.10:FF:000003">
    <property type="entry name" value="6-pyruvoyl tetrahydrobiopterin synthase"/>
    <property type="match status" value="1"/>
</dbReference>
<dbReference type="Gene3D" id="3.30.479.10">
    <property type="entry name" value="6-pyruvoyl tetrahydropterin synthase/QueD"/>
    <property type="match status" value="1"/>
</dbReference>
<evidence type="ECO:0000313" key="10">
    <source>
        <dbReference type="EMBL" id="KAK0429357.1"/>
    </source>
</evidence>
<comment type="caution">
    <text evidence="10">The sequence shown here is derived from an EMBL/GenBank/DDBJ whole genome shotgun (WGS) entry which is preliminary data.</text>
</comment>
<proteinExistence type="inferred from homology"/>
<dbReference type="GO" id="GO:0005739">
    <property type="term" value="C:mitochondrion"/>
    <property type="evidence" value="ECO:0007669"/>
    <property type="project" value="TreeGrafter"/>
</dbReference>
<dbReference type="PROSITE" id="PS00987">
    <property type="entry name" value="PTPS_1"/>
    <property type="match status" value="1"/>
</dbReference>
<evidence type="ECO:0000256" key="3">
    <source>
        <dbReference type="ARBA" id="ARBA00009164"/>
    </source>
</evidence>
<dbReference type="GO" id="GO:0046872">
    <property type="term" value="F:metal ion binding"/>
    <property type="evidence" value="ECO:0007669"/>
    <property type="project" value="UniProtKB-KW"/>
</dbReference>
<dbReference type="GO" id="GO:0006729">
    <property type="term" value="P:tetrahydrobiopterin biosynthetic process"/>
    <property type="evidence" value="ECO:0007669"/>
    <property type="project" value="UniProtKB-KW"/>
</dbReference>
<keyword evidence="8" id="KW-0783">Tetrahydrobiopterin biosynthesis</keyword>
<dbReference type="GO" id="GO:0003874">
    <property type="term" value="F:6-pyruvoyltetrahydropterin synthase activity"/>
    <property type="evidence" value="ECO:0007669"/>
    <property type="project" value="UniProtKB-EC"/>
</dbReference>
<dbReference type="InterPro" id="IPR022470">
    <property type="entry name" value="PTPS_Cys_AS"/>
</dbReference>
<dbReference type="InterPro" id="IPR007115">
    <property type="entry name" value="6-PTP_synth/QueD"/>
</dbReference>
<dbReference type="PANTHER" id="PTHR12589">
    <property type="entry name" value="PYRUVOYL TETRAHYDROBIOPTERIN SYNTHASE"/>
    <property type="match status" value="1"/>
</dbReference>
<dbReference type="InterPro" id="IPR022469">
    <property type="entry name" value="PTPS_His_AS"/>
</dbReference>
<evidence type="ECO:0000256" key="7">
    <source>
        <dbReference type="ARBA" id="ARBA00022833"/>
    </source>
</evidence>
<dbReference type="SUPFAM" id="SSF55620">
    <property type="entry name" value="Tetrahydrobiopterin biosynthesis enzymes-like"/>
    <property type="match status" value="1"/>
</dbReference>
<organism evidence="10 11">
    <name type="scientific">Steinernema hermaphroditum</name>
    <dbReference type="NCBI Taxonomy" id="289476"/>
    <lineage>
        <taxon>Eukaryota</taxon>
        <taxon>Metazoa</taxon>
        <taxon>Ecdysozoa</taxon>
        <taxon>Nematoda</taxon>
        <taxon>Chromadorea</taxon>
        <taxon>Rhabditida</taxon>
        <taxon>Tylenchina</taxon>
        <taxon>Panagrolaimomorpha</taxon>
        <taxon>Strongyloidoidea</taxon>
        <taxon>Steinernematidae</taxon>
        <taxon>Steinernema</taxon>
    </lineage>
</organism>
<evidence type="ECO:0000256" key="8">
    <source>
        <dbReference type="ARBA" id="ARBA00023007"/>
    </source>
</evidence>
<evidence type="ECO:0000256" key="2">
    <source>
        <dbReference type="ARBA" id="ARBA00005126"/>
    </source>
</evidence>
<evidence type="ECO:0000256" key="9">
    <source>
        <dbReference type="ARBA" id="ARBA00023239"/>
    </source>
</evidence>